<reference evidence="9 10" key="1">
    <citation type="journal article" date="2008" name="Nature">
        <title>The genome of the choanoflagellate Monosiga brevicollis and the origin of metazoans.</title>
        <authorList>
            <consortium name="JGI Sequencing"/>
            <person name="King N."/>
            <person name="Westbrook M.J."/>
            <person name="Young S.L."/>
            <person name="Kuo A."/>
            <person name="Abedin M."/>
            <person name="Chapman J."/>
            <person name="Fairclough S."/>
            <person name="Hellsten U."/>
            <person name="Isogai Y."/>
            <person name="Letunic I."/>
            <person name="Marr M."/>
            <person name="Pincus D."/>
            <person name="Putnam N."/>
            <person name="Rokas A."/>
            <person name="Wright K.J."/>
            <person name="Zuzow R."/>
            <person name="Dirks W."/>
            <person name="Good M."/>
            <person name="Goodstein D."/>
            <person name="Lemons D."/>
            <person name="Li W."/>
            <person name="Lyons J.B."/>
            <person name="Morris A."/>
            <person name="Nichols S."/>
            <person name="Richter D.J."/>
            <person name="Salamov A."/>
            <person name="Bork P."/>
            <person name="Lim W.A."/>
            <person name="Manning G."/>
            <person name="Miller W.T."/>
            <person name="McGinnis W."/>
            <person name="Shapiro H."/>
            <person name="Tjian R."/>
            <person name="Grigoriev I.V."/>
            <person name="Rokhsar D."/>
        </authorList>
    </citation>
    <scope>NUCLEOTIDE SEQUENCE [LARGE SCALE GENOMIC DNA]</scope>
    <source>
        <strain evidence="10">MX1 / ATCC 50154</strain>
    </source>
</reference>
<dbReference type="PANTHER" id="PTHR11660">
    <property type="entry name" value="SOLUTE CARRIER FAMILY 40 MEMBER"/>
    <property type="match status" value="1"/>
</dbReference>
<dbReference type="EMBL" id="CH991563">
    <property type="protein sequence ID" value="EDQ86809.1"/>
    <property type="molecule type" value="Genomic_DNA"/>
</dbReference>
<gene>
    <name evidence="9" type="ORF">MONBRDRAFT_33674</name>
</gene>
<dbReference type="eggNOG" id="KOG2601">
    <property type="taxonomic scope" value="Eukaryota"/>
</dbReference>
<comment type="function">
    <text evidence="7">May be involved in iron transport and iron homeostasis.</text>
</comment>
<feature type="compositionally biased region" description="Low complexity" evidence="8">
    <location>
        <begin position="562"/>
        <end position="571"/>
    </location>
</feature>
<evidence type="ECO:0000256" key="7">
    <source>
        <dbReference type="RuleBase" id="RU365065"/>
    </source>
</evidence>
<keyword evidence="4 7" id="KW-0812">Transmembrane</keyword>
<name>A9V6H7_MONBE</name>
<dbReference type="GO" id="GO:0016020">
    <property type="term" value="C:membrane"/>
    <property type="evidence" value="ECO:0007669"/>
    <property type="project" value="UniProtKB-SubCell"/>
</dbReference>
<evidence type="ECO:0000313" key="10">
    <source>
        <dbReference type="Proteomes" id="UP000001357"/>
    </source>
</evidence>
<keyword evidence="6 7" id="KW-0472">Membrane</keyword>
<comment type="subcellular location">
    <subcellularLocation>
        <location evidence="1 7">Membrane</location>
        <topology evidence="1 7">Multi-pass membrane protein</topology>
    </subcellularLocation>
</comment>
<dbReference type="GeneID" id="5893623"/>
<dbReference type="PANTHER" id="PTHR11660:SF57">
    <property type="entry name" value="SOLUTE CARRIER FAMILY 40 MEMBER"/>
    <property type="match status" value="1"/>
</dbReference>
<evidence type="ECO:0000256" key="2">
    <source>
        <dbReference type="ARBA" id="ARBA00006279"/>
    </source>
</evidence>
<feature type="compositionally biased region" description="Polar residues" evidence="8">
    <location>
        <begin position="533"/>
        <end position="544"/>
    </location>
</feature>
<feature type="region of interest" description="Disordered" evidence="8">
    <location>
        <begin position="1"/>
        <end position="44"/>
    </location>
</feature>
<keyword evidence="3 7" id="KW-0813">Transport</keyword>
<feature type="transmembrane region" description="Helical" evidence="7">
    <location>
        <begin position="102"/>
        <end position="123"/>
    </location>
</feature>
<feature type="transmembrane region" description="Helical" evidence="7">
    <location>
        <begin position="490"/>
        <end position="515"/>
    </location>
</feature>
<dbReference type="InParanoid" id="A9V6H7"/>
<dbReference type="STRING" id="81824.A9V6H7"/>
<sequence length="571" mass="61988">MDKPLYADDDDDNDDDVKTDMTSGGRASEIGSHQRSTSIDKDSHAVAGAEDDDVAMAAFDPAAIRPHLWKLYLSHGMTAWTMRMWEFAVALMLMAVRPDSMLLPAVYDFILSLAVAMSSSLIGRSVDLHRRLPTVQISLLLTKIGFGLASLVVFWSLRDPQSSSSIANSVLIIFFTTIGHLGYMGNRLAVEKDWVVAVVGADDQLLTNTNAILRRIDLSCKLLGPVMAGAIMTGAGMQTGALAIALWNFLSAFPEYTLILHVYKSFPALAFKASRAADTKLKSRLALCFSTLTDLAAGWKEYANQVTVRPGFALAFLYASVLQMASVMTAYAYYRGMSEVVVGVSRGIGAAFGISATVCYPFFVKRYGLVKTGFIAIWTQSQLGQVILLTMSLLSVLVTDDYSGNCSDLSGPEHHTCVLDRNLELGLLFAGTIACRIGLWGYDMAASQMLQKFVPPTSIGRINGTQDALNTLFNMVSPLMGIIFPKPSSFYIIVIASYALVGFGALLYTSFYVAVRDRRLILPEQPLLGSQTPPIEQAQSSLAPQATHAIDDTDDEDHSSSEADSAPLLMH</sequence>
<dbReference type="GO" id="GO:0005381">
    <property type="term" value="F:iron ion transmembrane transporter activity"/>
    <property type="evidence" value="ECO:0007669"/>
    <property type="project" value="UniProtKB-UniRule"/>
</dbReference>
<feature type="compositionally biased region" description="Acidic residues" evidence="8">
    <location>
        <begin position="7"/>
        <end position="17"/>
    </location>
</feature>
<evidence type="ECO:0000256" key="3">
    <source>
        <dbReference type="ARBA" id="ARBA00022448"/>
    </source>
</evidence>
<evidence type="ECO:0000256" key="1">
    <source>
        <dbReference type="ARBA" id="ARBA00004141"/>
    </source>
</evidence>
<feature type="transmembrane region" description="Helical" evidence="7">
    <location>
        <begin position="163"/>
        <end position="183"/>
    </location>
</feature>
<evidence type="ECO:0000313" key="9">
    <source>
        <dbReference type="EMBL" id="EDQ86809.1"/>
    </source>
</evidence>
<dbReference type="CDD" id="cd17480">
    <property type="entry name" value="MFS_SLC40A1_like"/>
    <property type="match status" value="1"/>
</dbReference>
<comment type="caution">
    <text evidence="7">Lacks conserved residue(s) required for the propagation of feature annotation.</text>
</comment>
<dbReference type="SUPFAM" id="SSF103473">
    <property type="entry name" value="MFS general substrate transporter"/>
    <property type="match status" value="1"/>
</dbReference>
<dbReference type="AlphaFoldDB" id="A9V6H7"/>
<evidence type="ECO:0000256" key="6">
    <source>
        <dbReference type="ARBA" id="ARBA00023136"/>
    </source>
</evidence>
<evidence type="ECO:0000256" key="4">
    <source>
        <dbReference type="ARBA" id="ARBA00022692"/>
    </source>
</evidence>
<dbReference type="InterPro" id="IPR036259">
    <property type="entry name" value="MFS_trans_sf"/>
</dbReference>
<keyword evidence="5 7" id="KW-1133">Transmembrane helix</keyword>
<organism evidence="9 10">
    <name type="scientific">Monosiga brevicollis</name>
    <name type="common">Choanoflagellate</name>
    <dbReference type="NCBI Taxonomy" id="81824"/>
    <lineage>
        <taxon>Eukaryota</taxon>
        <taxon>Choanoflagellata</taxon>
        <taxon>Craspedida</taxon>
        <taxon>Salpingoecidae</taxon>
        <taxon>Monosiga</taxon>
    </lineage>
</organism>
<dbReference type="Proteomes" id="UP000001357">
    <property type="component" value="Unassembled WGS sequence"/>
</dbReference>
<feature type="transmembrane region" description="Helical" evidence="7">
    <location>
        <begin position="375"/>
        <end position="398"/>
    </location>
</feature>
<accession>A9V6H7</accession>
<keyword evidence="10" id="KW-1185">Reference proteome</keyword>
<dbReference type="FunCoup" id="A9V6H7">
    <property type="interactions" value="430"/>
</dbReference>
<evidence type="ECO:0000256" key="8">
    <source>
        <dbReference type="SAM" id="MobiDB-lite"/>
    </source>
</evidence>
<proteinExistence type="inferred from homology"/>
<keyword evidence="7" id="KW-0406">Ion transport</keyword>
<feature type="transmembrane region" description="Helical" evidence="7">
    <location>
        <begin position="340"/>
        <end position="363"/>
    </location>
</feature>
<dbReference type="InterPro" id="IPR009716">
    <property type="entry name" value="Ferroportin-1"/>
</dbReference>
<feature type="region of interest" description="Disordered" evidence="8">
    <location>
        <begin position="533"/>
        <end position="571"/>
    </location>
</feature>
<dbReference type="RefSeq" id="XP_001748354.1">
    <property type="nucleotide sequence ID" value="XM_001748302.1"/>
</dbReference>
<protein>
    <recommendedName>
        <fullName evidence="7">Solute carrier family 40 member</fullName>
    </recommendedName>
</protein>
<dbReference type="OMA" id="VAMGHVM"/>
<evidence type="ECO:0000256" key="5">
    <source>
        <dbReference type="ARBA" id="ARBA00022989"/>
    </source>
</evidence>
<feature type="transmembrane region" description="Helical" evidence="7">
    <location>
        <begin position="135"/>
        <end position="157"/>
    </location>
</feature>
<feature type="transmembrane region" description="Helical" evidence="7">
    <location>
        <begin position="312"/>
        <end position="334"/>
    </location>
</feature>
<dbReference type="KEGG" id="mbr:MONBRDRAFT_33674"/>
<dbReference type="Pfam" id="PF06963">
    <property type="entry name" value="FPN1"/>
    <property type="match status" value="1"/>
</dbReference>
<comment type="similarity">
    <text evidence="2 7">Belongs to the ferroportin (FP) (TC 2.A.100) family. SLC40A subfamily.</text>
</comment>
<feature type="transmembrane region" description="Helical" evidence="7">
    <location>
        <begin position="222"/>
        <end position="250"/>
    </location>
</feature>